<evidence type="ECO:0000256" key="4">
    <source>
        <dbReference type="ARBA" id="ARBA00023015"/>
    </source>
</evidence>
<reference evidence="14 15" key="2">
    <citation type="submission" date="2025-04" db="UniProtKB">
        <authorList>
            <consortium name="RefSeq"/>
        </authorList>
    </citation>
    <scope>IDENTIFICATION</scope>
</reference>
<dbReference type="OrthoDB" id="550309at2759"/>
<feature type="region of interest" description="Disordered" evidence="10">
    <location>
        <begin position="1008"/>
        <end position="1031"/>
    </location>
</feature>
<evidence type="ECO:0000256" key="7">
    <source>
        <dbReference type="ARBA" id="ARBA00023242"/>
    </source>
</evidence>
<feature type="region of interest" description="Disordered" evidence="10">
    <location>
        <begin position="176"/>
        <end position="210"/>
    </location>
</feature>
<dbReference type="GO" id="GO:0006357">
    <property type="term" value="P:regulation of transcription by RNA polymerase II"/>
    <property type="evidence" value="ECO:0007669"/>
    <property type="project" value="InterPro"/>
</dbReference>
<evidence type="ECO:0000313" key="14">
    <source>
        <dbReference type="RefSeq" id="XP_016984041.1"/>
    </source>
</evidence>
<evidence type="ECO:0000256" key="3">
    <source>
        <dbReference type="ARBA" id="ARBA00019686"/>
    </source>
</evidence>
<dbReference type="PANTHER" id="PTHR15201:SF1">
    <property type="entry name" value="MEDIATOR OF RNA POLYMERASE II TRANSCRIPTION SUBUNIT 26"/>
    <property type="match status" value="1"/>
</dbReference>
<dbReference type="GO" id="GO:0016592">
    <property type="term" value="C:mediator complex"/>
    <property type="evidence" value="ECO:0007669"/>
    <property type="project" value="InterPro"/>
</dbReference>
<comment type="subcellular location">
    <subcellularLocation>
        <location evidence="1 9">Nucleus</location>
    </subcellularLocation>
</comment>
<dbReference type="RefSeq" id="XP_016984041.1">
    <property type="nucleotide sequence ID" value="XM_017128552.1"/>
</dbReference>
<accession>A0A6P4FET6</accession>
<organism evidence="14">
    <name type="scientific">Drosophila rhopaloa</name>
    <name type="common">Fruit fly</name>
    <dbReference type="NCBI Taxonomy" id="1041015"/>
    <lineage>
        <taxon>Eukaryota</taxon>
        <taxon>Metazoa</taxon>
        <taxon>Ecdysozoa</taxon>
        <taxon>Arthropoda</taxon>
        <taxon>Hexapoda</taxon>
        <taxon>Insecta</taxon>
        <taxon>Pterygota</taxon>
        <taxon>Neoptera</taxon>
        <taxon>Endopterygota</taxon>
        <taxon>Diptera</taxon>
        <taxon>Brachycera</taxon>
        <taxon>Muscomorpha</taxon>
        <taxon>Ephydroidea</taxon>
        <taxon>Drosophilidae</taxon>
        <taxon>Drosophila</taxon>
        <taxon>Sophophora</taxon>
    </lineage>
</organism>
<evidence type="ECO:0000256" key="5">
    <source>
        <dbReference type="ARBA" id="ARBA00023159"/>
    </source>
</evidence>
<evidence type="ECO:0000256" key="8">
    <source>
        <dbReference type="ARBA" id="ARBA00031968"/>
    </source>
</evidence>
<dbReference type="GO" id="GO:0010628">
    <property type="term" value="P:positive regulation of gene expression"/>
    <property type="evidence" value="ECO:0007669"/>
    <property type="project" value="TreeGrafter"/>
</dbReference>
<keyword evidence="5" id="KW-0010">Activator</keyword>
<feature type="region of interest" description="Disordered" evidence="10">
    <location>
        <begin position="1283"/>
        <end position="1309"/>
    </location>
</feature>
<gene>
    <name evidence="14 15" type="primary">LOC108048080</name>
    <name evidence="12" type="synonym">108048080</name>
</gene>
<keyword evidence="6" id="KW-0804">Transcription</keyword>
<dbReference type="GO" id="GO:0003712">
    <property type="term" value="F:transcription coregulator activity"/>
    <property type="evidence" value="ECO:0007669"/>
    <property type="project" value="TreeGrafter"/>
</dbReference>
<dbReference type="SUPFAM" id="SSF47676">
    <property type="entry name" value="Conserved domain common to transcription factors TFIIS, elongin A, CRSP70"/>
    <property type="match status" value="1"/>
</dbReference>
<keyword evidence="7 9" id="KW-0539">Nucleus</keyword>
<feature type="compositionally biased region" description="Low complexity" evidence="10">
    <location>
        <begin position="1102"/>
        <end position="1113"/>
    </location>
</feature>
<dbReference type="Gene3D" id="1.20.930.10">
    <property type="entry name" value="Conserved domain common to transcription factors TFIIS, elongin A, CRSP70"/>
    <property type="match status" value="1"/>
</dbReference>
<reference evidence="13" key="1">
    <citation type="journal article" date="2021" name="Elife">
        <title>Highly contiguous assemblies of 101 drosophilid genomes.</title>
        <authorList>
            <person name="Kim B.Y."/>
            <person name="Wang J.R."/>
            <person name="Miller D.E."/>
            <person name="Barmina O."/>
            <person name="Delaney E."/>
            <person name="Thompson A."/>
            <person name="Comeault A.A."/>
            <person name="Peede D."/>
            <person name="D'Agostino E.R."/>
            <person name="Pelaez J."/>
            <person name="Aguilar J.M."/>
            <person name="Haji D."/>
            <person name="Matsunaga T."/>
            <person name="Armstrong E.E."/>
            <person name="Zych M."/>
            <person name="Ogawa Y."/>
            <person name="Stamenkovic-Radak M."/>
            <person name="Jelic M."/>
            <person name="Veselinovic M.S."/>
            <person name="Tanaskovic M."/>
            <person name="Eric P."/>
            <person name="Gao J.J."/>
            <person name="Katoh T.K."/>
            <person name="Toda M.J."/>
            <person name="Watabe H."/>
            <person name="Watada M."/>
            <person name="Davis J.S."/>
            <person name="Moyle L.C."/>
            <person name="Manoli G."/>
            <person name="Bertolini E."/>
            <person name="Kostal V."/>
            <person name="Hawley R.S."/>
            <person name="Takahashi A."/>
            <person name="Jones C.D."/>
            <person name="Price D.K."/>
            <person name="Whiteman N."/>
            <person name="Kopp A."/>
            <person name="Matute D.R."/>
            <person name="Petrov D.A."/>
        </authorList>
    </citation>
    <scope>NUCLEOTIDE SEQUENCE [LARGE SCALE GENOMIC DNA]</scope>
</reference>
<evidence type="ECO:0000313" key="12">
    <source>
        <dbReference type="EnsemblMetazoa" id="XP_016984041.1"/>
    </source>
</evidence>
<feature type="compositionally biased region" description="Basic and acidic residues" evidence="10">
    <location>
        <begin position="237"/>
        <end position="248"/>
    </location>
</feature>
<feature type="compositionally biased region" description="Basic and acidic residues" evidence="10">
    <location>
        <begin position="572"/>
        <end position="586"/>
    </location>
</feature>
<name>A0A6P4FET6_DRORH</name>
<evidence type="ECO:0000256" key="10">
    <source>
        <dbReference type="SAM" id="MobiDB-lite"/>
    </source>
</evidence>
<evidence type="ECO:0000256" key="2">
    <source>
        <dbReference type="ARBA" id="ARBA00009681"/>
    </source>
</evidence>
<dbReference type="Proteomes" id="UP001652680">
    <property type="component" value="Unassembled WGS sequence"/>
</dbReference>
<evidence type="ECO:0000256" key="6">
    <source>
        <dbReference type="ARBA" id="ARBA00023163"/>
    </source>
</evidence>
<keyword evidence="4" id="KW-0805">Transcription regulation</keyword>
<feature type="compositionally biased region" description="Low complexity" evidence="10">
    <location>
        <begin position="500"/>
        <end position="517"/>
    </location>
</feature>
<feature type="domain" description="TFIIS N-terminal" evidence="11">
    <location>
        <begin position="8"/>
        <end position="85"/>
    </location>
</feature>
<dbReference type="GeneID" id="108048080"/>
<dbReference type="Pfam" id="PF08711">
    <property type="entry name" value="Med26"/>
    <property type="match status" value="1"/>
</dbReference>
<dbReference type="EnsemblMetazoa" id="XM_017128552.1">
    <property type="protein sequence ID" value="XP_016984041.1"/>
    <property type="gene ID" value="LOC108048080"/>
</dbReference>
<feature type="region of interest" description="Disordered" evidence="10">
    <location>
        <begin position="555"/>
        <end position="594"/>
    </location>
</feature>
<feature type="region of interest" description="Disordered" evidence="10">
    <location>
        <begin position="1099"/>
        <end position="1122"/>
    </location>
</feature>
<keyword evidence="13" id="KW-1185">Reference proteome</keyword>
<dbReference type="RefSeq" id="XP_016984042.1">
    <property type="nucleotide sequence ID" value="XM_017128553.1"/>
</dbReference>
<dbReference type="InterPro" id="IPR017923">
    <property type="entry name" value="TFIIS_N"/>
</dbReference>
<reference evidence="12" key="3">
    <citation type="submission" date="2025-05" db="UniProtKB">
        <authorList>
            <consortium name="EnsemblMetazoa"/>
        </authorList>
    </citation>
    <scope>IDENTIFICATION</scope>
</reference>
<evidence type="ECO:0000313" key="15">
    <source>
        <dbReference type="RefSeq" id="XP_016984042.1"/>
    </source>
</evidence>
<proteinExistence type="inferred from homology"/>
<feature type="region of interest" description="Disordered" evidence="10">
    <location>
        <begin position="500"/>
        <end position="540"/>
    </location>
</feature>
<evidence type="ECO:0000313" key="13">
    <source>
        <dbReference type="Proteomes" id="UP001652680"/>
    </source>
</evidence>
<feature type="compositionally biased region" description="Basic and acidic residues" evidence="10">
    <location>
        <begin position="1011"/>
        <end position="1021"/>
    </location>
</feature>
<dbReference type="InterPro" id="IPR042376">
    <property type="entry name" value="MED26"/>
</dbReference>
<dbReference type="GO" id="GO:0070847">
    <property type="term" value="C:core mediator complex"/>
    <property type="evidence" value="ECO:0007669"/>
    <property type="project" value="TreeGrafter"/>
</dbReference>
<dbReference type="InterPro" id="IPR003617">
    <property type="entry name" value="TFIIS/CRSP70_N_sub"/>
</dbReference>
<feature type="compositionally biased region" description="Polar residues" evidence="10">
    <location>
        <begin position="518"/>
        <end position="540"/>
    </location>
</feature>
<dbReference type="CTD" id="9441"/>
<protein>
    <recommendedName>
        <fullName evidence="3">Mediator of RNA polymerase II transcription subunit 26</fullName>
    </recommendedName>
    <alternativeName>
        <fullName evidence="8">Mediator complex subunit 26</fullName>
    </alternativeName>
</protein>
<feature type="region of interest" description="Disordered" evidence="10">
    <location>
        <begin position="237"/>
        <end position="287"/>
    </location>
</feature>
<sequence>MNQNQIQQLTTHLSQALDQNYDVVNMEAVLSVICALEGTTITKEQLEATRLAKYINQLRRRTKNESLARRAKSLLKKWREMVGIQQSATENMQHPSQIPSLPTQLSSNFVKSDAAAPDSHLSESVEHFPFSQSLPSKQIISDEQSNADLSEPPPLSVHTQAHTNFLNLVNNCERDENNSLTTVHSRKERRQSQPILNRHKGSPQPSLNSVLNLNNVSTEKINEASVVIDIVSDSDENDNHYAPKREKSNLNVPVPLVVPTTPSSRQKKLKKEKKSKDRDGQIGQNLRFGAKGSDGLLQSTLAPDSEIFSLSNSSISSILSGDATLGNSQHKTRLSSSELTFTGRFKSVNQLDVLSQSNSGFLAGHNSVFQSNESGKQKFDDYNAYDSSASCSRLSPSTVEEVRKPENVIDARLHNVTATQMPMPTAGIGYDPNSRPEYLENFCQSQIPKRRGRKKGSKGVDAVIAKESSSLSQQIFFGGSTVKKVKTTKELFNEIQSRKLSVSMQSSTSNLSNSSTNRELATRTTFPRPTSSCSDTSMHSPQILETYSGNATFKSKVEDPANTDSDTVTSEPSHDSNKSQEIKECTSVESNSNSIQTLPLERNLKNLMPKNLHDITTQLMHLINSLNSPLSEFEIEKLYQAQIVPCTCIVIEEVQSTVGELISTSDIDTNDPKTILNHKENISRHKNEEKLFSVERSDNEEVGATQPKPVKSIFDLDFDDNDDPLHSIMDEIQKPIIKVEEIIKKSSDTKNVSVILSTNNDSLNLINFNADAQLDNSNQEIESSVVLPVFTVHEDPDCVAKQRFYVQTNKVNNFHINALHNFYIPNINGNWDSVDSSSSFQSETNVDHILKSYTVTNGADVVPKYGLLTSDRIRKDLSSLKFIKPFKAKPYRCYMTPFLGVAKCLPTCRRARHRFKEWVKSSSTPDAISKSVEGPENNIEHKSSSPLKVNIDVPITGMNSHNENYVPMKVYSNIKKSPLSNSIFDSCSENDFSYNLLKLANGEAQFGDAEVSDKSSDHESQDNSPYSDSISSTCSYYSLKETQDSINKKLRNHRTQSTVTKLETTRKNKKINAMDFTINKKRERNEFNGPVKRIRIALNGTFSNPSSNNNSSDSDNEAENEFENGNNEEYAVVQRSIGDGEACSNHIVLTIKKTPSKINSPANSMTAVSPNTNSDMVNVKKTIPNSNQEHTTISQNTNEISLKKDNLISKTSKLSPRRRHYRYRRTCRKHHKRQSKTIDLELKHLFHCKPKSTDSSSDTKLHHKLFFPQELCRENSAGRKERVLNYSSSSSSSFDDDSEVENTSSKGEEEAKTLSTFDICNLNIKTETSAAASVSEVQFESDEDSCLTLLSDGDLDEQEVIQEVSDTVKLVDELNDFRNNSMLQSFNSLYADRLLTKPKAVPEVSMETSPPLASLELLRNENSDVSNSNNNHLGVDLSNEFSNKRRYSIDSAESTIKLPLIGVEYRTGIRSSSDAAPTRIQQFQEWHQVLQLKSYNNEPLIVLPYVLLE</sequence>
<comment type="similarity">
    <text evidence="2">Belongs to the Mediator complex subunit 26 family.</text>
</comment>
<dbReference type="SMART" id="SM00509">
    <property type="entry name" value="TFS2N"/>
    <property type="match status" value="1"/>
</dbReference>
<evidence type="ECO:0000256" key="1">
    <source>
        <dbReference type="ARBA" id="ARBA00004123"/>
    </source>
</evidence>
<feature type="compositionally biased region" description="Polar residues" evidence="10">
    <location>
        <begin position="562"/>
        <end position="571"/>
    </location>
</feature>
<dbReference type="EnsemblMetazoa" id="XM_017128553.2">
    <property type="protein sequence ID" value="XP_016984042.1"/>
    <property type="gene ID" value="LOC108048080"/>
</dbReference>
<evidence type="ECO:0000259" key="11">
    <source>
        <dbReference type="PROSITE" id="PS51319"/>
    </source>
</evidence>
<dbReference type="InterPro" id="IPR035441">
    <property type="entry name" value="TFIIS/LEDGF_dom_sf"/>
</dbReference>
<dbReference type="PROSITE" id="PS51319">
    <property type="entry name" value="TFIIS_N"/>
    <property type="match status" value="1"/>
</dbReference>
<feature type="compositionally biased region" description="Low complexity" evidence="10">
    <location>
        <begin position="249"/>
        <end position="262"/>
    </location>
</feature>
<evidence type="ECO:0000256" key="9">
    <source>
        <dbReference type="PROSITE-ProRule" id="PRU00649"/>
    </source>
</evidence>
<dbReference type="PANTHER" id="PTHR15201">
    <property type="entry name" value="CRSP70"/>
    <property type="match status" value="1"/>
</dbReference>